<keyword evidence="2" id="KW-1185">Reference proteome</keyword>
<gene>
    <name evidence="1" type="ORF">CP970_12080</name>
</gene>
<sequence length="59" mass="6813">MGRARREKDGTYHGDLPCKWCGTLIDQGGRRRPRQYCRMSHRWKSYGSHVAVIFGGIFG</sequence>
<dbReference type="KEGG" id="ska:CP970_12080"/>
<protein>
    <submittedName>
        <fullName evidence="1">Uncharacterized protein</fullName>
    </submittedName>
</protein>
<proteinExistence type="predicted"/>
<reference evidence="1 2" key="1">
    <citation type="submission" date="2017-09" db="EMBL/GenBank/DDBJ databases">
        <authorList>
            <person name="Lee N."/>
            <person name="Cho B.-K."/>
        </authorList>
    </citation>
    <scope>NUCLEOTIDE SEQUENCE [LARGE SCALE GENOMIC DNA]</scope>
    <source>
        <strain evidence="1 2">ATCC 12853</strain>
    </source>
</reference>
<dbReference type="OrthoDB" id="4266649at2"/>
<dbReference type="Proteomes" id="UP000325529">
    <property type="component" value="Chromosome"/>
</dbReference>
<organism evidence="1 2">
    <name type="scientific">Streptomyces kanamyceticus</name>
    <dbReference type="NCBI Taxonomy" id="1967"/>
    <lineage>
        <taxon>Bacteria</taxon>
        <taxon>Bacillati</taxon>
        <taxon>Actinomycetota</taxon>
        <taxon>Actinomycetes</taxon>
        <taxon>Kitasatosporales</taxon>
        <taxon>Streptomycetaceae</taxon>
        <taxon>Streptomyces</taxon>
    </lineage>
</organism>
<dbReference type="EMBL" id="CP023699">
    <property type="protein sequence ID" value="QEU91519.1"/>
    <property type="molecule type" value="Genomic_DNA"/>
</dbReference>
<evidence type="ECO:0000313" key="2">
    <source>
        <dbReference type="Proteomes" id="UP000325529"/>
    </source>
</evidence>
<dbReference type="RefSeq" id="WP_055552938.1">
    <property type="nucleotide sequence ID" value="NZ_CP023699.1"/>
</dbReference>
<dbReference type="AlphaFoldDB" id="A0A5J6G7P8"/>
<evidence type="ECO:0000313" key="1">
    <source>
        <dbReference type="EMBL" id="QEU91519.1"/>
    </source>
</evidence>
<name>A0A5J6G7P8_STRKN</name>
<accession>A0A5J6G7P8</accession>